<sequence>MKKIVFEEYESFLEQIQQEDRSNQDCICIDLQSLVDHLETIEQVLVLQMALAKIHKRCILYFPYPGKEKMTETEYEAYKHELQKLQNVELCLEEFS</sequence>
<protein>
    <submittedName>
        <fullName evidence="1">Uncharacterized protein</fullName>
    </submittedName>
</protein>
<proteinExistence type="predicted"/>
<dbReference type="RefSeq" id="WP_022788980.1">
    <property type="nucleotide sequence ID" value="NZ_UHFX01000003.1"/>
</dbReference>
<accession>A0A380LK70</accession>
<dbReference type="EMBL" id="UHFX01000003">
    <property type="protein sequence ID" value="SUO03605.1"/>
    <property type="molecule type" value="Genomic_DNA"/>
</dbReference>
<evidence type="ECO:0000313" key="1">
    <source>
        <dbReference type="EMBL" id="SUO03605.1"/>
    </source>
</evidence>
<dbReference type="Proteomes" id="UP000255523">
    <property type="component" value="Unassembled WGS sequence"/>
</dbReference>
<dbReference type="GeneID" id="77461455"/>
<dbReference type="AlphaFoldDB" id="A0A380LK70"/>
<name>A0A380LK70_9FIRM</name>
<evidence type="ECO:0000313" key="2">
    <source>
        <dbReference type="Proteomes" id="UP000255523"/>
    </source>
</evidence>
<reference evidence="1 2" key="1">
    <citation type="submission" date="2018-06" db="EMBL/GenBank/DDBJ databases">
        <authorList>
            <consortium name="Pathogen Informatics"/>
            <person name="Doyle S."/>
        </authorList>
    </citation>
    <scope>NUCLEOTIDE SEQUENCE [LARGE SCALE GENOMIC DNA]</scope>
    <source>
        <strain evidence="1 2">NCTC11087</strain>
    </source>
</reference>
<organism evidence="1 2">
    <name type="scientific">Faecalicoccus pleomorphus</name>
    <dbReference type="NCBI Taxonomy" id="1323"/>
    <lineage>
        <taxon>Bacteria</taxon>
        <taxon>Bacillati</taxon>
        <taxon>Bacillota</taxon>
        <taxon>Erysipelotrichia</taxon>
        <taxon>Erysipelotrichales</taxon>
        <taxon>Erysipelotrichaceae</taxon>
        <taxon>Faecalicoccus</taxon>
    </lineage>
</organism>
<gene>
    <name evidence="1" type="ORF">NCTC11087_00472</name>
</gene>
<keyword evidence="2" id="KW-1185">Reference proteome</keyword>